<dbReference type="RefSeq" id="WP_054535799.1">
    <property type="nucleotide sequence ID" value="NZ_LGKP01000025.1"/>
</dbReference>
<dbReference type="AlphaFoldDB" id="A0A0P6YJY3"/>
<evidence type="ECO:0000313" key="2">
    <source>
        <dbReference type="EMBL" id="KPL85478.1"/>
    </source>
</evidence>
<dbReference type="Proteomes" id="UP000050277">
    <property type="component" value="Unassembled WGS sequence"/>
</dbReference>
<evidence type="ECO:0000259" key="1">
    <source>
        <dbReference type="SMART" id="SM00881"/>
    </source>
</evidence>
<comment type="caution">
    <text evidence="2">The sequence shown here is derived from an EMBL/GenBank/DDBJ whole genome shotgun (WGS) entry which is preliminary data.</text>
</comment>
<dbReference type="PATRIC" id="fig|70996.4.peg.436"/>
<dbReference type="OrthoDB" id="9804695at2"/>
<dbReference type="EMBL" id="LGKP01000025">
    <property type="protein sequence ID" value="KPL85478.1"/>
    <property type="molecule type" value="Genomic_DNA"/>
</dbReference>
<dbReference type="InterPro" id="IPR003781">
    <property type="entry name" value="CoA-bd"/>
</dbReference>
<gene>
    <name evidence="2" type="ORF">SE18_17800</name>
</gene>
<reference evidence="2 3" key="1">
    <citation type="submission" date="2015-07" db="EMBL/GenBank/DDBJ databases">
        <title>Whole genome sequence of Herpetosiphon geysericola DSM 7119.</title>
        <authorList>
            <person name="Hemp J."/>
            <person name="Ward L.M."/>
            <person name="Pace L.A."/>
            <person name="Fischer W.W."/>
        </authorList>
    </citation>
    <scope>NUCLEOTIDE SEQUENCE [LARGE SCALE GENOMIC DNA]</scope>
    <source>
        <strain evidence="2 3">DSM 7119</strain>
    </source>
</reference>
<dbReference type="PANTHER" id="PTHR33303">
    <property type="entry name" value="CYTOPLASMIC PROTEIN-RELATED"/>
    <property type="match status" value="1"/>
</dbReference>
<proteinExistence type="predicted"/>
<protein>
    <submittedName>
        <fullName evidence="2">CoA-binding protein</fullName>
    </submittedName>
</protein>
<dbReference type="PANTHER" id="PTHR33303:SF2">
    <property type="entry name" value="COA-BINDING DOMAIN-CONTAINING PROTEIN"/>
    <property type="match status" value="1"/>
</dbReference>
<name>A0A0P6YJY3_9CHLR</name>
<dbReference type="InterPro" id="IPR036291">
    <property type="entry name" value="NAD(P)-bd_dom_sf"/>
</dbReference>
<evidence type="ECO:0000313" key="3">
    <source>
        <dbReference type="Proteomes" id="UP000050277"/>
    </source>
</evidence>
<dbReference type="Pfam" id="PF13380">
    <property type="entry name" value="CoA_binding_2"/>
    <property type="match status" value="1"/>
</dbReference>
<accession>A0A0P6YJY3</accession>
<dbReference type="STRING" id="70996.SE18_17800"/>
<feature type="domain" description="CoA-binding" evidence="1">
    <location>
        <begin position="8"/>
        <end position="101"/>
    </location>
</feature>
<dbReference type="Gene3D" id="3.40.50.720">
    <property type="entry name" value="NAD(P)-binding Rossmann-like Domain"/>
    <property type="match status" value="1"/>
</dbReference>
<organism evidence="2 3">
    <name type="scientific">Herpetosiphon geysericola</name>
    <dbReference type="NCBI Taxonomy" id="70996"/>
    <lineage>
        <taxon>Bacteria</taxon>
        <taxon>Bacillati</taxon>
        <taxon>Chloroflexota</taxon>
        <taxon>Chloroflexia</taxon>
        <taxon>Herpetosiphonales</taxon>
        <taxon>Herpetosiphonaceae</taxon>
        <taxon>Herpetosiphon</taxon>
    </lineage>
</organism>
<dbReference type="SUPFAM" id="SSF51735">
    <property type="entry name" value="NAD(P)-binding Rossmann-fold domains"/>
    <property type="match status" value="1"/>
</dbReference>
<keyword evidence="3" id="KW-1185">Reference proteome</keyword>
<sequence>MSDIKQLLSNAKTIAVVGLSNKPDRASYGVAEYMQRAGYRIIPVNPVLTEPVLGEQPVASLRDINEPIDIVDIFRRAEDVPPVVEEAIAVGAKAVWMQLGIVNQEAAAAAEAAGLEVVMDKCIKVEHMQQ</sequence>
<dbReference type="SMART" id="SM00881">
    <property type="entry name" value="CoA_binding"/>
    <property type="match status" value="1"/>
</dbReference>